<dbReference type="AlphaFoldDB" id="A0A5C4LZC4"/>
<keyword evidence="3" id="KW-1185">Reference proteome</keyword>
<dbReference type="InterPro" id="IPR045647">
    <property type="entry name" value="DUF6401"/>
</dbReference>
<evidence type="ECO:0000256" key="1">
    <source>
        <dbReference type="SAM" id="MobiDB-lite"/>
    </source>
</evidence>
<evidence type="ECO:0000313" key="2">
    <source>
        <dbReference type="EMBL" id="TNC24575.1"/>
    </source>
</evidence>
<sequence length="147" mass="16257">MGWADNLADRSARRWFDGLAGRLEPGWSALATDPVLWPVYERHLVAVSDAVRCEDELVGRQEPVSDLVLIASHAHDVWTEADESGWSPPGDASRWTTEERAGLRLLACFRLAAAEPHGPKLPRTAPSRAPASPPRTHPRPRDLRSGR</sequence>
<dbReference type="Proteomes" id="UP000305546">
    <property type="component" value="Unassembled WGS sequence"/>
</dbReference>
<reference evidence="2 3" key="1">
    <citation type="submission" date="2019-06" db="EMBL/GenBank/DDBJ databases">
        <title>Amycolatopsis alkalitolerans sp. nov., isolated from Gastrodia elata Blume.</title>
        <authorList>
            <person name="Narsing Rao M.P."/>
            <person name="Li W.J."/>
        </authorList>
    </citation>
    <scope>NUCLEOTIDE SEQUENCE [LARGE SCALE GENOMIC DNA]</scope>
    <source>
        <strain evidence="2 3">SYSUP0005</strain>
    </source>
</reference>
<name>A0A5C4LZC4_9PSEU</name>
<feature type="region of interest" description="Disordered" evidence="1">
    <location>
        <begin position="116"/>
        <end position="147"/>
    </location>
</feature>
<dbReference type="Pfam" id="PF19939">
    <property type="entry name" value="DUF6401"/>
    <property type="match status" value="1"/>
</dbReference>
<organism evidence="2 3">
    <name type="scientific">Amycolatopsis alkalitolerans</name>
    <dbReference type="NCBI Taxonomy" id="2547244"/>
    <lineage>
        <taxon>Bacteria</taxon>
        <taxon>Bacillati</taxon>
        <taxon>Actinomycetota</taxon>
        <taxon>Actinomycetes</taxon>
        <taxon>Pseudonocardiales</taxon>
        <taxon>Pseudonocardiaceae</taxon>
        <taxon>Amycolatopsis</taxon>
    </lineage>
</organism>
<protein>
    <submittedName>
        <fullName evidence="2">Uncharacterized protein</fullName>
    </submittedName>
</protein>
<dbReference type="RefSeq" id="WP_139097786.1">
    <property type="nucleotide sequence ID" value="NZ_VDFW01000014.1"/>
</dbReference>
<accession>A0A5C4LZC4</accession>
<dbReference type="EMBL" id="VDFW01000014">
    <property type="protein sequence ID" value="TNC24575.1"/>
    <property type="molecule type" value="Genomic_DNA"/>
</dbReference>
<comment type="caution">
    <text evidence="2">The sequence shown here is derived from an EMBL/GenBank/DDBJ whole genome shotgun (WGS) entry which is preliminary data.</text>
</comment>
<evidence type="ECO:0000313" key="3">
    <source>
        <dbReference type="Proteomes" id="UP000305546"/>
    </source>
</evidence>
<dbReference type="OrthoDB" id="3627510at2"/>
<proteinExistence type="predicted"/>
<gene>
    <name evidence="2" type="ORF">FG385_17360</name>
</gene>